<accession>A0A0E9W4W3</accession>
<evidence type="ECO:0000313" key="1">
    <source>
        <dbReference type="EMBL" id="JAH84528.1"/>
    </source>
</evidence>
<name>A0A0E9W4W3_ANGAN</name>
<sequence length="72" mass="7602">MDNGRNSVHIMSGHGICPQLSSTVTLTEADARTARKGPANHGVPTELSEEGCYCAVVCACAIKHRSKVTECT</sequence>
<proteinExistence type="predicted"/>
<dbReference type="EMBL" id="GBXM01024049">
    <property type="protein sequence ID" value="JAH84528.1"/>
    <property type="molecule type" value="Transcribed_RNA"/>
</dbReference>
<dbReference type="AlphaFoldDB" id="A0A0E9W4W3"/>
<reference evidence="1" key="1">
    <citation type="submission" date="2014-11" db="EMBL/GenBank/DDBJ databases">
        <authorList>
            <person name="Amaro Gonzalez C."/>
        </authorList>
    </citation>
    <scope>NUCLEOTIDE SEQUENCE</scope>
</reference>
<protein>
    <submittedName>
        <fullName evidence="1">Uncharacterized protein</fullName>
    </submittedName>
</protein>
<organism evidence="1">
    <name type="scientific">Anguilla anguilla</name>
    <name type="common">European freshwater eel</name>
    <name type="synonym">Muraena anguilla</name>
    <dbReference type="NCBI Taxonomy" id="7936"/>
    <lineage>
        <taxon>Eukaryota</taxon>
        <taxon>Metazoa</taxon>
        <taxon>Chordata</taxon>
        <taxon>Craniata</taxon>
        <taxon>Vertebrata</taxon>
        <taxon>Euteleostomi</taxon>
        <taxon>Actinopterygii</taxon>
        <taxon>Neopterygii</taxon>
        <taxon>Teleostei</taxon>
        <taxon>Anguilliformes</taxon>
        <taxon>Anguillidae</taxon>
        <taxon>Anguilla</taxon>
    </lineage>
</organism>
<reference evidence="1" key="2">
    <citation type="journal article" date="2015" name="Fish Shellfish Immunol.">
        <title>Early steps in the European eel (Anguilla anguilla)-Vibrio vulnificus interaction in the gills: Role of the RtxA13 toxin.</title>
        <authorList>
            <person name="Callol A."/>
            <person name="Pajuelo D."/>
            <person name="Ebbesson L."/>
            <person name="Teles M."/>
            <person name="MacKenzie S."/>
            <person name="Amaro C."/>
        </authorList>
    </citation>
    <scope>NUCLEOTIDE SEQUENCE</scope>
</reference>